<protein>
    <submittedName>
        <fullName evidence="2">Glycosyl transferase, family 2</fullName>
    </submittedName>
</protein>
<keyword evidence="2" id="KW-0808">Transferase</keyword>
<dbReference type="PANTHER" id="PTHR43685:SF2">
    <property type="entry name" value="GLYCOSYLTRANSFERASE 2-LIKE DOMAIN-CONTAINING PROTEIN"/>
    <property type="match status" value="1"/>
</dbReference>
<dbReference type="PATRIC" id="fig|595434.4.peg.5400"/>
<evidence type="ECO:0000259" key="1">
    <source>
        <dbReference type="Pfam" id="PF00535"/>
    </source>
</evidence>
<evidence type="ECO:0000313" key="2">
    <source>
        <dbReference type="EMBL" id="KLU02621.1"/>
    </source>
</evidence>
<dbReference type="EMBL" id="LECT01000044">
    <property type="protein sequence ID" value="KLU02621.1"/>
    <property type="molecule type" value="Genomic_DNA"/>
</dbReference>
<dbReference type="Gene3D" id="3.90.550.10">
    <property type="entry name" value="Spore Coat Polysaccharide Biosynthesis Protein SpsA, Chain A"/>
    <property type="match status" value="1"/>
</dbReference>
<dbReference type="AlphaFoldDB" id="A0A0J1B836"/>
<feature type="domain" description="Glycosyltransferase 2-like" evidence="1">
    <location>
        <begin position="4"/>
        <end position="130"/>
    </location>
</feature>
<dbReference type="Proteomes" id="UP000036367">
    <property type="component" value="Unassembled WGS sequence"/>
</dbReference>
<gene>
    <name evidence="2" type="ORF">RISK_005687</name>
</gene>
<sequence length="419" mass="47118">MIISLIIPTRERADYLKESVQTGLQIEDDQFELIVSDNASNDHTQQVTDAIHDPRLKYINTGERVSMRQNFEFALQHSNGDYVVYIGDDDCILPGQFRFLRQILEQHRPDALSWDRPTYGWPIDGHGKRTGSVKFQRNGLFGDLETIDSKNAKQQLLECNLGTLGPKPAIYHGCISRQFLRSIETQDGICFASSNPDVYVTYQAVLRSAHALHVAHPFTLNGYSPVSTGGAHHAYKANDPRCKPAQMFQQENKQDFLCDAIGYAVTVPHAFFSTLETIRQISPQEIDRPDYRAWYHYVLNSARAGDHETKQKLAEQMAAYAERTGTQAELAEAGDTSVAVAGKIKKYSQRIEKLRTMMHRKRISAEIDGKNNALTAALTYDRVLGDDYAGILDGSRSQGLCWKAAMQRSRETQSIARAA</sequence>
<dbReference type="PANTHER" id="PTHR43685">
    <property type="entry name" value="GLYCOSYLTRANSFERASE"/>
    <property type="match status" value="1"/>
</dbReference>
<accession>A0A0J1B836</accession>
<dbReference type="RefSeq" id="WP_047816614.1">
    <property type="nucleotide sequence ID" value="NZ_LECT01000044.1"/>
</dbReference>
<dbReference type="STRING" id="595434.RISK_005687"/>
<dbReference type="OrthoDB" id="8566662at2"/>
<name>A0A0J1B836_RHOIS</name>
<dbReference type="InterPro" id="IPR029044">
    <property type="entry name" value="Nucleotide-diphossugar_trans"/>
</dbReference>
<dbReference type="Pfam" id="PF00535">
    <property type="entry name" value="Glycos_transf_2"/>
    <property type="match status" value="1"/>
</dbReference>
<reference evidence="2" key="1">
    <citation type="submission" date="2015-05" db="EMBL/GenBank/DDBJ databases">
        <title>Permanent draft genome of Rhodopirellula islandicus K833.</title>
        <authorList>
            <person name="Kizina J."/>
            <person name="Richter M."/>
            <person name="Glockner F.O."/>
            <person name="Harder J."/>
        </authorList>
    </citation>
    <scope>NUCLEOTIDE SEQUENCE [LARGE SCALE GENOMIC DNA]</scope>
    <source>
        <strain evidence="2">K833</strain>
    </source>
</reference>
<evidence type="ECO:0000313" key="3">
    <source>
        <dbReference type="Proteomes" id="UP000036367"/>
    </source>
</evidence>
<dbReference type="InterPro" id="IPR001173">
    <property type="entry name" value="Glyco_trans_2-like"/>
</dbReference>
<proteinExistence type="predicted"/>
<organism evidence="2 3">
    <name type="scientific">Rhodopirellula islandica</name>
    <dbReference type="NCBI Taxonomy" id="595434"/>
    <lineage>
        <taxon>Bacteria</taxon>
        <taxon>Pseudomonadati</taxon>
        <taxon>Planctomycetota</taxon>
        <taxon>Planctomycetia</taxon>
        <taxon>Pirellulales</taxon>
        <taxon>Pirellulaceae</taxon>
        <taxon>Rhodopirellula</taxon>
    </lineage>
</organism>
<dbReference type="GO" id="GO:0016740">
    <property type="term" value="F:transferase activity"/>
    <property type="evidence" value="ECO:0007669"/>
    <property type="project" value="UniProtKB-KW"/>
</dbReference>
<dbReference type="SUPFAM" id="SSF53448">
    <property type="entry name" value="Nucleotide-diphospho-sugar transferases"/>
    <property type="match status" value="1"/>
</dbReference>
<dbReference type="InterPro" id="IPR050834">
    <property type="entry name" value="Glycosyltransf_2"/>
</dbReference>
<keyword evidence="3" id="KW-1185">Reference proteome</keyword>
<comment type="caution">
    <text evidence="2">The sequence shown here is derived from an EMBL/GenBank/DDBJ whole genome shotgun (WGS) entry which is preliminary data.</text>
</comment>
<dbReference type="CDD" id="cd00761">
    <property type="entry name" value="Glyco_tranf_GTA_type"/>
    <property type="match status" value="1"/>
</dbReference>